<dbReference type="Proteomes" id="UP000008237">
    <property type="component" value="Unassembled WGS sequence"/>
</dbReference>
<dbReference type="EMBL" id="GL447921">
    <property type="protein sequence ID" value="EFN85688.1"/>
    <property type="molecule type" value="Genomic_DNA"/>
</dbReference>
<gene>
    <name evidence="1" type="ORF">EAI_09680</name>
</gene>
<name>E2BF44_HARSA</name>
<evidence type="ECO:0008006" key="3">
    <source>
        <dbReference type="Google" id="ProtNLM"/>
    </source>
</evidence>
<dbReference type="InParanoid" id="E2BF44"/>
<proteinExistence type="predicted"/>
<feature type="non-terminal residue" evidence="1">
    <location>
        <position position="33"/>
    </location>
</feature>
<dbReference type="AlphaFoldDB" id="E2BF44"/>
<protein>
    <recommendedName>
        <fullName evidence="3">Histone-lysine N-methyltransferase SETMAR</fullName>
    </recommendedName>
</protein>
<feature type="non-terminal residue" evidence="1">
    <location>
        <position position="1"/>
    </location>
</feature>
<sequence length="33" mass="3945">LNEWIASKESEFFYRGIHVLSKKWEKVIASYGQ</sequence>
<evidence type="ECO:0000313" key="2">
    <source>
        <dbReference type="Proteomes" id="UP000008237"/>
    </source>
</evidence>
<organism evidence="2">
    <name type="scientific">Harpegnathos saltator</name>
    <name type="common">Jerdon's jumping ant</name>
    <dbReference type="NCBI Taxonomy" id="610380"/>
    <lineage>
        <taxon>Eukaryota</taxon>
        <taxon>Metazoa</taxon>
        <taxon>Ecdysozoa</taxon>
        <taxon>Arthropoda</taxon>
        <taxon>Hexapoda</taxon>
        <taxon>Insecta</taxon>
        <taxon>Pterygota</taxon>
        <taxon>Neoptera</taxon>
        <taxon>Endopterygota</taxon>
        <taxon>Hymenoptera</taxon>
        <taxon>Apocrita</taxon>
        <taxon>Aculeata</taxon>
        <taxon>Formicoidea</taxon>
        <taxon>Formicidae</taxon>
        <taxon>Ponerinae</taxon>
        <taxon>Ponerini</taxon>
        <taxon>Harpegnathos</taxon>
    </lineage>
</organism>
<evidence type="ECO:0000313" key="1">
    <source>
        <dbReference type="EMBL" id="EFN85688.1"/>
    </source>
</evidence>
<accession>E2BF44</accession>
<reference evidence="1 2" key="1">
    <citation type="journal article" date="2010" name="Science">
        <title>Genomic comparison of the ants Camponotus floridanus and Harpegnathos saltator.</title>
        <authorList>
            <person name="Bonasio R."/>
            <person name="Zhang G."/>
            <person name="Ye C."/>
            <person name="Mutti N.S."/>
            <person name="Fang X."/>
            <person name="Qin N."/>
            <person name="Donahue G."/>
            <person name="Yang P."/>
            <person name="Li Q."/>
            <person name="Li C."/>
            <person name="Zhang P."/>
            <person name="Huang Z."/>
            <person name="Berger S.L."/>
            <person name="Reinberg D."/>
            <person name="Wang J."/>
            <person name="Liebig J."/>
        </authorList>
    </citation>
    <scope>NUCLEOTIDE SEQUENCE [LARGE SCALE GENOMIC DNA]</scope>
    <source>
        <strain evidence="1 2">R22 G/1</strain>
    </source>
</reference>
<keyword evidence="2" id="KW-1185">Reference proteome</keyword>